<protein>
    <submittedName>
        <fullName evidence="1">Uncharacterized protein</fullName>
    </submittedName>
</protein>
<dbReference type="AlphaFoldDB" id="A0A8X7CD70"/>
<comment type="caution">
    <text evidence="1">The sequence shown here is derived from an EMBL/GenBank/DDBJ whole genome shotgun (WGS) entry which is preliminary data.</text>
</comment>
<reference evidence="1" key="1">
    <citation type="submission" date="2020-08" db="EMBL/GenBank/DDBJ databases">
        <title>Multicomponent nature underlies the extraordinary mechanical properties of spider dragline silk.</title>
        <authorList>
            <person name="Kono N."/>
            <person name="Nakamura H."/>
            <person name="Mori M."/>
            <person name="Yoshida Y."/>
            <person name="Ohtoshi R."/>
            <person name="Malay A.D."/>
            <person name="Moran D.A.P."/>
            <person name="Tomita M."/>
            <person name="Numata K."/>
            <person name="Arakawa K."/>
        </authorList>
    </citation>
    <scope>NUCLEOTIDE SEQUENCE</scope>
</reference>
<gene>
    <name evidence="1" type="ORF">TNIN_64851</name>
</gene>
<evidence type="ECO:0000313" key="2">
    <source>
        <dbReference type="Proteomes" id="UP000886998"/>
    </source>
</evidence>
<organism evidence="1 2">
    <name type="scientific">Trichonephila inaurata madagascariensis</name>
    <dbReference type="NCBI Taxonomy" id="2747483"/>
    <lineage>
        <taxon>Eukaryota</taxon>
        <taxon>Metazoa</taxon>
        <taxon>Ecdysozoa</taxon>
        <taxon>Arthropoda</taxon>
        <taxon>Chelicerata</taxon>
        <taxon>Arachnida</taxon>
        <taxon>Araneae</taxon>
        <taxon>Araneomorphae</taxon>
        <taxon>Entelegynae</taxon>
        <taxon>Araneoidea</taxon>
        <taxon>Nephilidae</taxon>
        <taxon>Trichonephila</taxon>
        <taxon>Trichonephila inaurata</taxon>
    </lineage>
</organism>
<name>A0A8X7CD70_9ARAC</name>
<accession>A0A8X7CD70</accession>
<dbReference type="OrthoDB" id="10275423at2759"/>
<dbReference type="EMBL" id="BMAV01016444">
    <property type="protein sequence ID" value="GFY67174.1"/>
    <property type="molecule type" value="Genomic_DNA"/>
</dbReference>
<proteinExistence type="predicted"/>
<keyword evidence="2" id="KW-1185">Reference proteome</keyword>
<evidence type="ECO:0000313" key="1">
    <source>
        <dbReference type="EMBL" id="GFY67174.1"/>
    </source>
</evidence>
<dbReference type="Proteomes" id="UP000886998">
    <property type="component" value="Unassembled WGS sequence"/>
</dbReference>
<sequence>MRLTLFAQTITPRFNQHEDEIKQPPQCFRSLNHDTIQSLGSHHERKLKARFLTFSSFVEMEKTLREEHHYFTQHRIIYVFILSEPPATNNS</sequence>